<name>A0ABV1VEJ9_9ACTN</name>
<dbReference type="RefSeq" id="WP_350720337.1">
    <property type="nucleotide sequence ID" value="NZ_JBEPCO010000019.1"/>
</dbReference>
<dbReference type="Proteomes" id="UP001490330">
    <property type="component" value="Unassembled WGS sequence"/>
</dbReference>
<dbReference type="Gene3D" id="3.40.250.10">
    <property type="entry name" value="Rhodanese-like domain"/>
    <property type="match status" value="1"/>
</dbReference>
<evidence type="ECO:0000256" key="1">
    <source>
        <dbReference type="SAM" id="MobiDB-lite"/>
    </source>
</evidence>
<accession>A0ABV1VEJ9</accession>
<evidence type="ECO:0000313" key="2">
    <source>
        <dbReference type="EMBL" id="MER6904922.1"/>
    </source>
</evidence>
<evidence type="ECO:0000313" key="3">
    <source>
        <dbReference type="Proteomes" id="UP001490330"/>
    </source>
</evidence>
<gene>
    <name evidence="2" type="ORF">ABT322_14280</name>
</gene>
<organism evidence="2 3">
    <name type="scientific">Streptomyces flaveolus</name>
    <dbReference type="NCBI Taxonomy" id="67297"/>
    <lineage>
        <taxon>Bacteria</taxon>
        <taxon>Bacillati</taxon>
        <taxon>Actinomycetota</taxon>
        <taxon>Actinomycetes</taxon>
        <taxon>Kitasatosporales</taxon>
        <taxon>Streptomycetaceae</taxon>
        <taxon>Streptomyces</taxon>
    </lineage>
</organism>
<protein>
    <submittedName>
        <fullName evidence="2">Uncharacterized protein</fullName>
    </submittedName>
</protein>
<dbReference type="InterPro" id="IPR036873">
    <property type="entry name" value="Rhodanese-like_dom_sf"/>
</dbReference>
<dbReference type="SUPFAM" id="SSF52821">
    <property type="entry name" value="Rhodanese/Cell cycle control phosphatase"/>
    <property type="match status" value="1"/>
</dbReference>
<reference evidence="2 3" key="1">
    <citation type="submission" date="2024-06" db="EMBL/GenBank/DDBJ databases">
        <title>The Natural Products Discovery Center: Release of the First 8490 Sequenced Strains for Exploring Actinobacteria Biosynthetic Diversity.</title>
        <authorList>
            <person name="Kalkreuter E."/>
            <person name="Kautsar S.A."/>
            <person name="Yang D."/>
            <person name="Bader C.D."/>
            <person name="Teijaro C.N."/>
            <person name="Fluegel L."/>
            <person name="Davis C.M."/>
            <person name="Simpson J.R."/>
            <person name="Lauterbach L."/>
            <person name="Steele A.D."/>
            <person name="Gui C."/>
            <person name="Meng S."/>
            <person name="Li G."/>
            <person name="Viehrig K."/>
            <person name="Ye F."/>
            <person name="Su P."/>
            <person name="Kiefer A.F."/>
            <person name="Nichols A."/>
            <person name="Cepeda A.J."/>
            <person name="Yan W."/>
            <person name="Fan B."/>
            <person name="Jiang Y."/>
            <person name="Adhikari A."/>
            <person name="Zheng C.-J."/>
            <person name="Schuster L."/>
            <person name="Cowan T.M."/>
            <person name="Smanski M.J."/>
            <person name="Chevrette M.G."/>
            <person name="De Carvalho L.P.S."/>
            <person name="Shen B."/>
        </authorList>
    </citation>
    <scope>NUCLEOTIDE SEQUENCE [LARGE SCALE GENOMIC DNA]</scope>
    <source>
        <strain evidence="2 3">NPDC000632</strain>
    </source>
</reference>
<dbReference type="EMBL" id="JBEPCV010000011">
    <property type="protein sequence ID" value="MER6904922.1"/>
    <property type="molecule type" value="Genomic_DNA"/>
</dbReference>
<feature type="region of interest" description="Disordered" evidence="1">
    <location>
        <begin position="1"/>
        <end position="52"/>
    </location>
</feature>
<sequence length="52" mass="5255">MSAPAPTGTDAVGPPGPPVRAGHRELAVYDGSRSEWGLPSERPVATGESDAP</sequence>
<proteinExistence type="predicted"/>
<keyword evidence="3" id="KW-1185">Reference proteome</keyword>
<comment type="caution">
    <text evidence="2">The sequence shown here is derived from an EMBL/GenBank/DDBJ whole genome shotgun (WGS) entry which is preliminary data.</text>
</comment>